<reference evidence="6" key="1">
    <citation type="journal article" date="2020" name="Stud. Mycol.">
        <title>101 Dothideomycetes genomes: a test case for predicting lifestyles and emergence of pathogens.</title>
        <authorList>
            <person name="Haridas S."/>
            <person name="Albert R."/>
            <person name="Binder M."/>
            <person name="Bloem J."/>
            <person name="Labutti K."/>
            <person name="Salamov A."/>
            <person name="Andreopoulos B."/>
            <person name="Baker S."/>
            <person name="Barry K."/>
            <person name="Bills G."/>
            <person name="Bluhm B."/>
            <person name="Cannon C."/>
            <person name="Castanera R."/>
            <person name="Culley D."/>
            <person name="Daum C."/>
            <person name="Ezra D."/>
            <person name="Gonzalez J."/>
            <person name="Henrissat B."/>
            <person name="Kuo A."/>
            <person name="Liang C."/>
            <person name="Lipzen A."/>
            <person name="Lutzoni F."/>
            <person name="Magnuson J."/>
            <person name="Mondo S."/>
            <person name="Nolan M."/>
            <person name="Ohm R."/>
            <person name="Pangilinan J."/>
            <person name="Park H.-J."/>
            <person name="Ramirez L."/>
            <person name="Alfaro M."/>
            <person name="Sun H."/>
            <person name="Tritt A."/>
            <person name="Yoshinaga Y."/>
            <person name="Zwiers L.-H."/>
            <person name="Turgeon B."/>
            <person name="Goodwin S."/>
            <person name="Spatafora J."/>
            <person name="Crous P."/>
            <person name="Grigoriev I."/>
        </authorList>
    </citation>
    <scope>NUCLEOTIDE SEQUENCE</scope>
    <source>
        <strain evidence="6">CBS 480.64</strain>
    </source>
</reference>
<evidence type="ECO:0000256" key="2">
    <source>
        <dbReference type="ARBA" id="ARBA00022801"/>
    </source>
</evidence>
<dbReference type="Gene3D" id="4.10.60.10">
    <property type="entry name" value="Zinc finger, CCHC-type"/>
    <property type="match status" value="1"/>
</dbReference>
<dbReference type="Pfam" id="PF03732">
    <property type="entry name" value="Retrotrans_gag"/>
    <property type="match status" value="1"/>
</dbReference>
<dbReference type="InterPro" id="IPR032567">
    <property type="entry name" value="RTL1-rel"/>
</dbReference>
<dbReference type="SUPFAM" id="SSF50630">
    <property type="entry name" value="Acid proteases"/>
    <property type="match status" value="1"/>
</dbReference>
<name>A0A6A7BQ63_9PEZI</name>
<feature type="domain" description="CCHC-type" evidence="5">
    <location>
        <begin position="144"/>
        <end position="158"/>
    </location>
</feature>
<keyword evidence="7" id="KW-1185">Reference proteome</keyword>
<protein>
    <recommendedName>
        <fullName evidence="5">CCHC-type domain-containing protein</fullName>
    </recommendedName>
</protein>
<dbReference type="PROSITE" id="PS50158">
    <property type="entry name" value="ZF_CCHC"/>
    <property type="match status" value="1"/>
</dbReference>
<accession>A0A6A7BQ63</accession>
<dbReference type="PANTHER" id="PTHR15503:SF22">
    <property type="entry name" value="TRANSPOSON TY3-I GAG POLYPROTEIN"/>
    <property type="match status" value="1"/>
</dbReference>
<feature type="region of interest" description="Disordered" evidence="4">
    <location>
        <begin position="117"/>
        <end position="144"/>
    </location>
</feature>
<dbReference type="EMBL" id="MU006043">
    <property type="protein sequence ID" value="KAF2857440.1"/>
    <property type="molecule type" value="Genomic_DNA"/>
</dbReference>
<dbReference type="GO" id="GO:0004190">
    <property type="term" value="F:aspartic-type endopeptidase activity"/>
    <property type="evidence" value="ECO:0007669"/>
    <property type="project" value="UniProtKB-KW"/>
</dbReference>
<feature type="compositionally biased region" description="Polar residues" evidence="4">
    <location>
        <begin position="223"/>
        <end position="237"/>
    </location>
</feature>
<dbReference type="SMART" id="SM00343">
    <property type="entry name" value="ZnF_C2HC"/>
    <property type="match status" value="1"/>
</dbReference>
<sequence>MRGRAQEWFVRTASVQPVLPQKWNAFEAALLEVFGESEEVRRAQAELQITRLRHQSSVPNLIAELDSLADQLNWSIRARHALFYQALNPSLKLTLIHSDTSTYDLLKENAKRIESLQELAKGNTGPPQHKPTRRGRKYKPTTSKCNRCGRQGHLAKDCYAKTSTEGKTINLIAIAGEADAGAERIPVAIGGTTYQALIDTGAAVNCIRTSVVPPPFPHLRETSPLTGSTPMTRPSAT</sequence>
<dbReference type="InterPro" id="IPR018061">
    <property type="entry name" value="Retropepsins"/>
</dbReference>
<dbReference type="InterPro" id="IPR001969">
    <property type="entry name" value="Aspartic_peptidase_AS"/>
</dbReference>
<gene>
    <name evidence="6" type="ORF">K470DRAFT_172605</name>
</gene>
<dbReference type="PANTHER" id="PTHR15503">
    <property type="entry name" value="LDOC1 RELATED"/>
    <property type="match status" value="1"/>
</dbReference>
<dbReference type="GO" id="GO:0006508">
    <property type="term" value="P:proteolysis"/>
    <property type="evidence" value="ECO:0007669"/>
    <property type="project" value="InterPro"/>
</dbReference>
<dbReference type="GO" id="GO:0008270">
    <property type="term" value="F:zinc ion binding"/>
    <property type="evidence" value="ECO:0007669"/>
    <property type="project" value="UniProtKB-KW"/>
</dbReference>
<dbReference type="Pfam" id="PF00077">
    <property type="entry name" value="RVP"/>
    <property type="match status" value="1"/>
</dbReference>
<dbReference type="GO" id="GO:0003676">
    <property type="term" value="F:nucleic acid binding"/>
    <property type="evidence" value="ECO:0007669"/>
    <property type="project" value="InterPro"/>
</dbReference>
<dbReference type="SUPFAM" id="SSF57756">
    <property type="entry name" value="Retrovirus zinc finger-like domains"/>
    <property type="match status" value="1"/>
</dbReference>
<keyword evidence="1" id="KW-0064">Aspartyl protease</keyword>
<keyword evidence="3" id="KW-0862">Zinc</keyword>
<evidence type="ECO:0000256" key="3">
    <source>
        <dbReference type="PROSITE-ProRule" id="PRU00047"/>
    </source>
</evidence>
<dbReference type="AlphaFoldDB" id="A0A6A7BQ63"/>
<dbReference type="Proteomes" id="UP000799421">
    <property type="component" value="Unassembled WGS sequence"/>
</dbReference>
<evidence type="ECO:0000259" key="5">
    <source>
        <dbReference type="PROSITE" id="PS50158"/>
    </source>
</evidence>
<dbReference type="InterPro" id="IPR036875">
    <property type="entry name" value="Znf_CCHC_sf"/>
</dbReference>
<evidence type="ECO:0000313" key="6">
    <source>
        <dbReference type="EMBL" id="KAF2857440.1"/>
    </source>
</evidence>
<dbReference type="InterPro" id="IPR005162">
    <property type="entry name" value="Retrotrans_gag_dom"/>
</dbReference>
<evidence type="ECO:0000256" key="4">
    <source>
        <dbReference type="SAM" id="MobiDB-lite"/>
    </source>
</evidence>
<feature type="region of interest" description="Disordered" evidence="4">
    <location>
        <begin position="217"/>
        <end position="237"/>
    </location>
</feature>
<proteinExistence type="predicted"/>
<keyword evidence="1" id="KW-0645">Protease</keyword>
<keyword evidence="2" id="KW-0378">Hydrolase</keyword>
<organism evidence="6 7">
    <name type="scientific">Piedraia hortae CBS 480.64</name>
    <dbReference type="NCBI Taxonomy" id="1314780"/>
    <lineage>
        <taxon>Eukaryota</taxon>
        <taxon>Fungi</taxon>
        <taxon>Dikarya</taxon>
        <taxon>Ascomycota</taxon>
        <taxon>Pezizomycotina</taxon>
        <taxon>Dothideomycetes</taxon>
        <taxon>Dothideomycetidae</taxon>
        <taxon>Capnodiales</taxon>
        <taxon>Piedraiaceae</taxon>
        <taxon>Piedraia</taxon>
    </lineage>
</organism>
<feature type="compositionally biased region" description="Basic residues" evidence="4">
    <location>
        <begin position="130"/>
        <end position="139"/>
    </location>
</feature>
<evidence type="ECO:0000256" key="1">
    <source>
        <dbReference type="ARBA" id="ARBA00022750"/>
    </source>
</evidence>
<evidence type="ECO:0000313" key="7">
    <source>
        <dbReference type="Proteomes" id="UP000799421"/>
    </source>
</evidence>
<dbReference type="InterPro" id="IPR021109">
    <property type="entry name" value="Peptidase_aspartic_dom_sf"/>
</dbReference>
<dbReference type="PROSITE" id="PS00141">
    <property type="entry name" value="ASP_PROTEASE"/>
    <property type="match status" value="1"/>
</dbReference>
<keyword evidence="3" id="KW-0479">Metal-binding</keyword>
<dbReference type="InterPro" id="IPR001878">
    <property type="entry name" value="Znf_CCHC"/>
</dbReference>
<keyword evidence="3" id="KW-0863">Zinc-finger</keyword>
<dbReference type="OrthoDB" id="9445845at2759"/>